<dbReference type="OrthoDB" id="9802323at2"/>
<feature type="binding site" evidence="11">
    <location>
        <position position="271"/>
    </location>
    <ligand>
        <name>Mn(2+)</name>
        <dbReference type="ChEBI" id="CHEBI:29035"/>
        <label>2</label>
    </ligand>
</feature>
<dbReference type="Gene3D" id="3.90.1860.10">
    <property type="entry name" value="tRNA-splicing ligase RtcB"/>
    <property type="match status" value="1"/>
</dbReference>
<evidence type="ECO:0000256" key="8">
    <source>
        <dbReference type="ARBA" id="ARBA00047746"/>
    </source>
</evidence>
<dbReference type="GO" id="GO:0170057">
    <property type="term" value="F:RNA ligase (GTP) activity"/>
    <property type="evidence" value="ECO:0007669"/>
    <property type="project" value="UniProtKB-EC"/>
</dbReference>
<dbReference type="InterPro" id="IPR036025">
    <property type="entry name" value="RtcB-like_sf"/>
</dbReference>
<dbReference type="GO" id="GO:0005525">
    <property type="term" value="F:GTP binding"/>
    <property type="evidence" value="ECO:0007669"/>
    <property type="project" value="UniProtKB-KW"/>
</dbReference>
<evidence type="ECO:0000256" key="9">
    <source>
        <dbReference type="PIRSR" id="PIRSR601233-1"/>
    </source>
</evidence>
<feature type="binding site" evidence="10">
    <location>
        <begin position="271"/>
        <end position="272"/>
    </location>
    <ligand>
        <name>GMP</name>
        <dbReference type="ChEBI" id="CHEBI:58115"/>
    </ligand>
</feature>
<dbReference type="InterPro" id="IPR052915">
    <property type="entry name" value="RtcB-like"/>
</dbReference>
<evidence type="ECO:0000256" key="10">
    <source>
        <dbReference type="PIRSR" id="PIRSR601233-2"/>
    </source>
</evidence>
<evidence type="ECO:0000313" key="12">
    <source>
        <dbReference type="EMBL" id="OLQ79097.1"/>
    </source>
</evidence>
<name>A0A1Q9GVA5_9GAMM</name>
<dbReference type="PANTHER" id="PTHR43749">
    <property type="entry name" value="RNA-SPLICING LIGASE RTCB"/>
    <property type="match status" value="1"/>
</dbReference>
<evidence type="ECO:0000256" key="11">
    <source>
        <dbReference type="PIRSR" id="PIRSR601233-3"/>
    </source>
</evidence>
<dbReference type="EMBL" id="MJIL01000051">
    <property type="protein sequence ID" value="OLQ79097.1"/>
    <property type="molecule type" value="Genomic_DNA"/>
</dbReference>
<dbReference type="GO" id="GO:0003909">
    <property type="term" value="F:DNA ligase activity"/>
    <property type="evidence" value="ECO:0007669"/>
    <property type="project" value="TreeGrafter"/>
</dbReference>
<dbReference type="GO" id="GO:0006396">
    <property type="term" value="P:RNA processing"/>
    <property type="evidence" value="ECO:0007669"/>
    <property type="project" value="InterPro"/>
</dbReference>
<proteinExistence type="predicted"/>
<feature type="binding site" evidence="10">
    <location>
        <begin position="327"/>
        <end position="330"/>
    </location>
    <ligand>
        <name>GMP</name>
        <dbReference type="ChEBI" id="CHEBI:58115"/>
    </ligand>
</feature>
<dbReference type="GO" id="GO:0006281">
    <property type="term" value="P:DNA repair"/>
    <property type="evidence" value="ECO:0007669"/>
    <property type="project" value="TreeGrafter"/>
</dbReference>
<dbReference type="GO" id="GO:0042245">
    <property type="term" value="P:RNA repair"/>
    <property type="evidence" value="ECO:0007669"/>
    <property type="project" value="UniProtKB-KW"/>
</dbReference>
<evidence type="ECO:0000256" key="1">
    <source>
        <dbReference type="ARBA" id="ARBA00012726"/>
    </source>
</evidence>
<comment type="catalytic activity">
    <reaction evidence="8">
        <text>a 3'-end 3'-phospho-ribonucleotide-RNA + a 5'-end dephospho-ribonucleoside-RNA + GTP = a ribonucleotidyl-ribonucleotide-RNA + GMP + diphosphate</text>
        <dbReference type="Rhea" id="RHEA:68076"/>
        <dbReference type="Rhea" id="RHEA-COMP:10463"/>
        <dbReference type="Rhea" id="RHEA-COMP:13936"/>
        <dbReference type="Rhea" id="RHEA-COMP:17355"/>
        <dbReference type="ChEBI" id="CHEBI:33019"/>
        <dbReference type="ChEBI" id="CHEBI:37565"/>
        <dbReference type="ChEBI" id="CHEBI:58115"/>
        <dbReference type="ChEBI" id="CHEBI:83062"/>
        <dbReference type="ChEBI" id="CHEBI:138284"/>
        <dbReference type="ChEBI" id="CHEBI:173118"/>
        <dbReference type="EC" id="6.5.1.8"/>
    </reaction>
</comment>
<dbReference type="Pfam" id="PF01139">
    <property type="entry name" value="RtcB"/>
    <property type="match status" value="1"/>
</dbReference>
<feature type="binding site" evidence="11">
    <location>
        <position position="163"/>
    </location>
    <ligand>
        <name>Mn(2+)</name>
        <dbReference type="ChEBI" id="CHEBI:29035"/>
        <label>1</label>
    </ligand>
</feature>
<keyword evidence="13" id="KW-1185">Reference proteome</keyword>
<evidence type="ECO:0000256" key="3">
    <source>
        <dbReference type="ARBA" id="ARBA00022723"/>
    </source>
</evidence>
<dbReference type="InterPro" id="IPR001233">
    <property type="entry name" value="RtcB"/>
</dbReference>
<comment type="cofactor">
    <cofactor evidence="11">
        <name>Mn(2+)</name>
        <dbReference type="ChEBI" id="CHEBI:29035"/>
    </cofactor>
    <text evidence="11">Binds 2 manganese ions per subunit.</text>
</comment>
<comment type="caution">
    <text evidence="12">The sequence shown here is derived from an EMBL/GenBank/DDBJ whole genome shotgun (WGS) entry which is preliminary data.</text>
</comment>
<accession>A0A1Q9GVA5</accession>
<dbReference type="STRING" id="1903952.BIT28_01800"/>
<evidence type="ECO:0000256" key="5">
    <source>
        <dbReference type="ARBA" id="ARBA00022800"/>
    </source>
</evidence>
<protein>
    <recommendedName>
        <fullName evidence="1">3'-phosphate/5'-hydroxy nucleic acid ligase</fullName>
        <ecNumber evidence="1">6.5.1.8</ecNumber>
    </recommendedName>
</protein>
<keyword evidence="3 11" id="KW-0479">Metal-binding</keyword>
<feature type="active site" description="GMP-histidine intermediate" evidence="9">
    <location>
        <position position="327"/>
    </location>
</feature>
<keyword evidence="7 11" id="KW-0464">Manganese</keyword>
<feature type="binding site" evidence="10">
    <location>
        <begin position="303"/>
        <end position="306"/>
    </location>
    <ligand>
        <name>GMP</name>
        <dbReference type="ChEBI" id="CHEBI:58115"/>
    </ligand>
</feature>
<sequence length="398" mass="44197">MPVLTVYPPTEQQLHPVKVWTTDIDVQTGEQLKRTASLPFIYHHVAGMPDVHLGKGATIGSVISTVKAIIPAAVGVDIGCGINAARLSLTASDLPDNLKELRYAIESVIPVGPGHEHQTAKIRGDSELAKGLDKIVQENPELRKMIKPGRWAYQAGTLGGGNHFFELCLDESDNLWVMLHSGSRGIGNAIGRYFIAQAKRDMERHHIHLPDADLAYIQEGARYYHGYIEAVSWAQEYARINRELMMKAALRILARYLPDFSVTQEAINCHHNYIEREVHFGREVWVTRKGAIRAAMGDLGVIPGSMGTCSYVVRGKGNPESFFSCSHGAGRRLSRTQAKKQYTVQDLREQTAGVECRKDKGVIDEIPQAYKDIDTVMKNQSDLVEVVHALRQIVNIKG</sequence>
<keyword evidence="5" id="KW-0692">RNA repair</keyword>
<evidence type="ECO:0000256" key="2">
    <source>
        <dbReference type="ARBA" id="ARBA00022598"/>
    </source>
</evidence>
<evidence type="ECO:0000256" key="4">
    <source>
        <dbReference type="ARBA" id="ARBA00022741"/>
    </source>
</evidence>
<dbReference type="AlphaFoldDB" id="A0A1Q9GVA5"/>
<evidence type="ECO:0000256" key="7">
    <source>
        <dbReference type="ARBA" id="ARBA00023211"/>
    </source>
</evidence>
<reference evidence="12 13" key="1">
    <citation type="submission" date="2016-09" db="EMBL/GenBank/DDBJ databases">
        <title>Photobacterium proteolyticum sp. nov. a protease producing bacterium isolated from ocean sediments of Laizhou Bay.</title>
        <authorList>
            <person name="Li Y."/>
        </authorList>
    </citation>
    <scope>NUCLEOTIDE SEQUENCE [LARGE SCALE GENOMIC DNA]</scope>
    <source>
        <strain evidence="12 13">13-12</strain>
    </source>
</reference>
<gene>
    <name evidence="12" type="ORF">BIT28_01800</name>
</gene>
<feature type="binding site" evidence="10">
    <location>
        <begin position="162"/>
        <end position="166"/>
    </location>
    <ligand>
        <name>GMP</name>
        <dbReference type="ChEBI" id="CHEBI:58115"/>
    </ligand>
</feature>
<feature type="binding site" evidence="10">
    <location>
        <position position="310"/>
    </location>
    <ligand>
        <name>GMP</name>
        <dbReference type="ChEBI" id="CHEBI:58115"/>
    </ligand>
</feature>
<evidence type="ECO:0000313" key="13">
    <source>
        <dbReference type="Proteomes" id="UP000186905"/>
    </source>
</evidence>
<dbReference type="SUPFAM" id="SSF103365">
    <property type="entry name" value="Hypothetical protein PH1602"/>
    <property type="match status" value="1"/>
</dbReference>
<dbReference type="RefSeq" id="WP_075762766.1">
    <property type="nucleotide sequence ID" value="NZ_MJIL01000051.1"/>
</dbReference>
<evidence type="ECO:0000256" key="6">
    <source>
        <dbReference type="ARBA" id="ARBA00023134"/>
    </source>
</evidence>
<keyword evidence="4 10" id="KW-0547">Nucleotide-binding</keyword>
<organism evidence="12 13">
    <name type="scientific">Photobacterium proteolyticum</name>
    <dbReference type="NCBI Taxonomy" id="1903952"/>
    <lineage>
        <taxon>Bacteria</taxon>
        <taxon>Pseudomonadati</taxon>
        <taxon>Pseudomonadota</taxon>
        <taxon>Gammaproteobacteria</taxon>
        <taxon>Vibrionales</taxon>
        <taxon>Vibrionaceae</taxon>
        <taxon>Photobacterium</taxon>
    </lineage>
</organism>
<feature type="binding site" evidence="10">
    <location>
        <position position="397"/>
    </location>
    <ligand>
        <name>GMP</name>
        <dbReference type="ChEBI" id="CHEBI:58115"/>
    </ligand>
</feature>
<keyword evidence="6 10" id="KW-0342">GTP-binding</keyword>
<dbReference type="PANTHER" id="PTHR43749:SF2">
    <property type="entry name" value="RNA-SPLICING LIGASE RTCB"/>
    <property type="match status" value="1"/>
</dbReference>
<dbReference type="EC" id="6.5.1.8" evidence="1"/>
<dbReference type="Proteomes" id="UP000186905">
    <property type="component" value="Unassembled WGS sequence"/>
</dbReference>
<feature type="binding site" evidence="11">
    <location>
        <position position="180"/>
    </location>
    <ligand>
        <name>Mn(2+)</name>
        <dbReference type="ChEBI" id="CHEBI:29035"/>
        <label>2</label>
    </ligand>
</feature>
<dbReference type="GO" id="GO:0030145">
    <property type="term" value="F:manganese ion binding"/>
    <property type="evidence" value="ECO:0007669"/>
    <property type="project" value="TreeGrafter"/>
</dbReference>
<keyword evidence="2 12" id="KW-0436">Ligase</keyword>
<feature type="binding site" evidence="11">
    <location>
        <position position="77"/>
    </location>
    <ligand>
        <name>Mn(2+)</name>
        <dbReference type="ChEBI" id="CHEBI:29035"/>
        <label>1</label>
    </ligand>
</feature>